<protein>
    <submittedName>
        <fullName evidence="1">Uncharacterized protein</fullName>
    </submittedName>
</protein>
<organism evidence="1 2">
    <name type="scientific">Medicago truncatula</name>
    <name type="common">Barrel medic</name>
    <name type="synonym">Medicago tribuloides</name>
    <dbReference type="NCBI Taxonomy" id="3880"/>
    <lineage>
        <taxon>Eukaryota</taxon>
        <taxon>Viridiplantae</taxon>
        <taxon>Streptophyta</taxon>
        <taxon>Embryophyta</taxon>
        <taxon>Tracheophyta</taxon>
        <taxon>Spermatophyta</taxon>
        <taxon>Magnoliopsida</taxon>
        <taxon>eudicotyledons</taxon>
        <taxon>Gunneridae</taxon>
        <taxon>Pentapetalae</taxon>
        <taxon>rosids</taxon>
        <taxon>fabids</taxon>
        <taxon>Fabales</taxon>
        <taxon>Fabaceae</taxon>
        <taxon>Papilionoideae</taxon>
        <taxon>50 kb inversion clade</taxon>
        <taxon>NPAAA clade</taxon>
        <taxon>Hologalegina</taxon>
        <taxon>IRL clade</taxon>
        <taxon>Trifolieae</taxon>
        <taxon>Medicago</taxon>
    </lineage>
</organism>
<name>A0A396H0Q4_MEDTR</name>
<evidence type="ECO:0000313" key="1">
    <source>
        <dbReference type="EMBL" id="RHN46051.1"/>
    </source>
</evidence>
<dbReference type="EMBL" id="PSQE01000007">
    <property type="protein sequence ID" value="RHN46051.1"/>
    <property type="molecule type" value="Genomic_DNA"/>
</dbReference>
<evidence type="ECO:0000313" key="2">
    <source>
        <dbReference type="Proteomes" id="UP000265566"/>
    </source>
</evidence>
<gene>
    <name evidence="1" type="ORF">MtrunA17_Chr7g0238061</name>
</gene>
<comment type="caution">
    <text evidence="1">The sequence shown here is derived from an EMBL/GenBank/DDBJ whole genome shotgun (WGS) entry which is preliminary data.</text>
</comment>
<accession>A0A396H0Q4</accession>
<sequence length="72" mass="8346">MEKRFLKSTFGTSYFGKVRSVSNMAFLLHYDVLELSQWEWQCVPTGNSLQMGYGQIIILHWAASFPISFCFT</sequence>
<dbReference type="AlphaFoldDB" id="A0A396H0Q4"/>
<dbReference type="Gramene" id="rna40491">
    <property type="protein sequence ID" value="RHN46051.1"/>
    <property type="gene ID" value="gene40491"/>
</dbReference>
<dbReference type="Proteomes" id="UP000265566">
    <property type="component" value="Chromosome 7"/>
</dbReference>
<reference evidence="2" key="1">
    <citation type="journal article" date="2018" name="Nat. Plants">
        <title>Whole-genome landscape of Medicago truncatula symbiotic genes.</title>
        <authorList>
            <person name="Pecrix Y."/>
            <person name="Staton S.E."/>
            <person name="Sallet E."/>
            <person name="Lelandais-Briere C."/>
            <person name="Moreau S."/>
            <person name="Carrere S."/>
            <person name="Blein T."/>
            <person name="Jardinaud M.F."/>
            <person name="Latrasse D."/>
            <person name="Zouine M."/>
            <person name="Zahm M."/>
            <person name="Kreplak J."/>
            <person name="Mayjonade B."/>
            <person name="Satge C."/>
            <person name="Perez M."/>
            <person name="Cauet S."/>
            <person name="Marande W."/>
            <person name="Chantry-Darmon C."/>
            <person name="Lopez-Roques C."/>
            <person name="Bouchez O."/>
            <person name="Berard A."/>
            <person name="Debelle F."/>
            <person name="Munos S."/>
            <person name="Bendahmane A."/>
            <person name="Berges H."/>
            <person name="Niebel A."/>
            <person name="Buitink J."/>
            <person name="Frugier F."/>
            <person name="Benhamed M."/>
            <person name="Crespi M."/>
            <person name="Gouzy J."/>
            <person name="Gamas P."/>
        </authorList>
    </citation>
    <scope>NUCLEOTIDE SEQUENCE [LARGE SCALE GENOMIC DNA]</scope>
    <source>
        <strain evidence="2">cv. Jemalong A17</strain>
    </source>
</reference>
<proteinExistence type="predicted"/>